<accession>A0A381V694</accession>
<organism evidence="1">
    <name type="scientific">marine metagenome</name>
    <dbReference type="NCBI Taxonomy" id="408172"/>
    <lineage>
        <taxon>unclassified sequences</taxon>
        <taxon>metagenomes</taxon>
        <taxon>ecological metagenomes</taxon>
    </lineage>
</organism>
<name>A0A381V694_9ZZZZ</name>
<protein>
    <submittedName>
        <fullName evidence="1">Uncharacterized protein</fullName>
    </submittedName>
</protein>
<dbReference type="AlphaFoldDB" id="A0A381V694"/>
<feature type="non-terminal residue" evidence="1">
    <location>
        <position position="1"/>
    </location>
</feature>
<evidence type="ECO:0000313" key="1">
    <source>
        <dbReference type="EMBL" id="SVA35521.1"/>
    </source>
</evidence>
<sequence>KLTAVITPTISPKFNSRAGCFVSLD</sequence>
<dbReference type="EMBL" id="UINC01007882">
    <property type="protein sequence ID" value="SVA35521.1"/>
    <property type="molecule type" value="Genomic_DNA"/>
</dbReference>
<gene>
    <name evidence="1" type="ORF">METZ01_LOCUS88375</name>
</gene>
<reference evidence="1" key="1">
    <citation type="submission" date="2018-05" db="EMBL/GenBank/DDBJ databases">
        <authorList>
            <person name="Lanie J.A."/>
            <person name="Ng W.-L."/>
            <person name="Kazmierczak K.M."/>
            <person name="Andrzejewski T.M."/>
            <person name="Davidsen T.M."/>
            <person name="Wayne K.J."/>
            <person name="Tettelin H."/>
            <person name="Glass J.I."/>
            <person name="Rusch D."/>
            <person name="Podicherti R."/>
            <person name="Tsui H.-C.T."/>
            <person name="Winkler M.E."/>
        </authorList>
    </citation>
    <scope>NUCLEOTIDE SEQUENCE</scope>
</reference>
<proteinExistence type="predicted"/>